<keyword evidence="1" id="KW-1133">Transmembrane helix</keyword>
<evidence type="ECO:0000256" key="1">
    <source>
        <dbReference type="SAM" id="Phobius"/>
    </source>
</evidence>
<feature type="transmembrane region" description="Helical" evidence="1">
    <location>
        <begin position="42"/>
        <end position="59"/>
    </location>
</feature>
<organism evidence="2 3">
    <name type="scientific">Candidatus Enterococcus mangumiae</name>
    <dbReference type="NCBI Taxonomy" id="2230878"/>
    <lineage>
        <taxon>Bacteria</taxon>
        <taxon>Bacillati</taxon>
        <taxon>Bacillota</taxon>
        <taxon>Bacilli</taxon>
        <taxon>Lactobacillales</taxon>
        <taxon>Enterococcaceae</taxon>
        <taxon>Enterococcus</taxon>
    </lineage>
</organism>
<reference evidence="2 3" key="1">
    <citation type="submission" date="2024-03" db="EMBL/GenBank/DDBJ databases">
        <title>The Genome Sequence of Enterococcus sp. DIV1094.</title>
        <authorList>
            <consortium name="The Broad Institute Genomics Platform"/>
            <consortium name="The Broad Institute Microbial Omics Core"/>
            <consortium name="The Broad Institute Genomic Center for Infectious Diseases"/>
            <person name="Earl A."/>
            <person name="Manson A."/>
            <person name="Gilmore M."/>
            <person name="Schwartman J."/>
            <person name="Shea T."/>
            <person name="Abouelleil A."/>
            <person name="Cao P."/>
            <person name="Chapman S."/>
            <person name="Cusick C."/>
            <person name="Young S."/>
            <person name="Neafsey D."/>
            <person name="Nusbaum C."/>
            <person name="Birren B."/>
        </authorList>
    </citation>
    <scope>NUCLEOTIDE SEQUENCE [LARGE SCALE GENOMIC DNA]</scope>
    <source>
        <strain evidence="2 3">DIV1094</strain>
    </source>
</reference>
<keyword evidence="1" id="KW-0472">Membrane</keyword>
<dbReference type="RefSeq" id="WP_206853172.1">
    <property type="nucleotide sequence ID" value="NZ_CP147250.1"/>
</dbReference>
<dbReference type="EMBL" id="CP147250">
    <property type="protein sequence ID" value="WYJ79431.1"/>
    <property type="molecule type" value="Genomic_DNA"/>
</dbReference>
<sequence>MMKIKQFADDHPYLIVIYSGLFGSAFWITVEYIVNRDFRPSGIYSFIFYNVIGLSVAKFKSKK</sequence>
<feature type="transmembrane region" description="Helical" evidence="1">
    <location>
        <begin position="12"/>
        <end position="30"/>
    </location>
</feature>
<gene>
    <name evidence="2" type="ORF">DOK79_000971</name>
</gene>
<dbReference type="Proteomes" id="UP000664360">
    <property type="component" value="Chromosome"/>
</dbReference>
<name>A0ABZ2SYB2_9ENTE</name>
<keyword evidence="1" id="KW-0812">Transmembrane</keyword>
<evidence type="ECO:0000313" key="2">
    <source>
        <dbReference type="EMBL" id="WYJ79431.1"/>
    </source>
</evidence>
<protein>
    <submittedName>
        <fullName evidence="2">Uncharacterized protein</fullName>
    </submittedName>
</protein>
<proteinExistence type="predicted"/>
<keyword evidence="3" id="KW-1185">Reference proteome</keyword>
<evidence type="ECO:0000313" key="3">
    <source>
        <dbReference type="Proteomes" id="UP000664360"/>
    </source>
</evidence>
<accession>A0ABZ2SYB2</accession>